<evidence type="ECO:0000313" key="2">
    <source>
        <dbReference type="Proteomes" id="UP000663946"/>
    </source>
</evidence>
<reference evidence="1" key="1">
    <citation type="submission" date="2020-02" db="EMBL/GenBank/DDBJ databases">
        <title>Unexpected conservation and global transmission of agrobacterial virulence plasmids.</title>
        <authorList>
            <person name="Weisberg A.J."/>
            <person name="Davis E.W. II"/>
            <person name="Tabima J.R."/>
            <person name="Belcher M.S."/>
            <person name="Miller M."/>
            <person name="Kuo C.-H."/>
            <person name="Loper J.E."/>
            <person name="Grunwald N.J."/>
            <person name="Putnam M.L."/>
            <person name="Chang J.H."/>
        </authorList>
    </citation>
    <scope>NUCLEOTIDE SEQUENCE</scope>
    <source>
        <strain evidence="1">Q15/94</strain>
    </source>
</reference>
<protein>
    <submittedName>
        <fullName evidence="1">Uncharacterized protein</fullName>
    </submittedName>
</protein>
<accession>A0AAJ4N4X8</accession>
<proteinExistence type="predicted"/>
<sequence length="232" mass="25807">MLTHDQRKYHPNRYLENARQLESLQQAITDRHGPDADLYEGMNSDSVDAVLETYNGMLENVYEWAESGSPIHDLSPRARWWAAVQSLPLEDGPALNLPDHFYIHLGEDAGLYLPGEPNKFIEGAYFQHMEMDDVPSSYLCTIVCDSIDFDVSQASIPEIMREQALVAHALIVVGEDFAAGFRDPVGNLIVGNAVVQTRFVGMIAHALTVVADPHMSPDVTKEIIPSVPGMRF</sequence>
<dbReference type="RefSeq" id="WP_333722163.1">
    <property type="nucleotide sequence ID" value="NZ_CP049217.1"/>
</dbReference>
<evidence type="ECO:0000313" key="1">
    <source>
        <dbReference type="EMBL" id="QTG15101.1"/>
    </source>
</evidence>
<organism evidence="1 2">
    <name type="scientific">Agrobacterium tumefaciens</name>
    <dbReference type="NCBI Taxonomy" id="358"/>
    <lineage>
        <taxon>Bacteria</taxon>
        <taxon>Pseudomonadati</taxon>
        <taxon>Pseudomonadota</taxon>
        <taxon>Alphaproteobacteria</taxon>
        <taxon>Hyphomicrobiales</taxon>
        <taxon>Rhizobiaceae</taxon>
        <taxon>Rhizobium/Agrobacterium group</taxon>
        <taxon>Agrobacterium</taxon>
        <taxon>Agrobacterium tumefaciens complex</taxon>
    </lineage>
</organism>
<dbReference type="EMBL" id="CP049217">
    <property type="protein sequence ID" value="QTG15101.1"/>
    <property type="molecule type" value="Genomic_DNA"/>
</dbReference>
<dbReference type="AlphaFoldDB" id="A0AAJ4N4X8"/>
<dbReference type="Proteomes" id="UP000663946">
    <property type="component" value="Chromosome 2"/>
</dbReference>
<gene>
    <name evidence="1" type="ORF">G6M86_17605</name>
</gene>
<name>A0AAJ4N4X8_AGRTU</name>